<keyword evidence="3" id="KW-1185">Reference proteome</keyword>
<evidence type="ECO:0000256" key="1">
    <source>
        <dbReference type="SAM" id="MobiDB-lite"/>
    </source>
</evidence>
<dbReference type="AlphaFoldDB" id="B6QHP7"/>
<reference evidence="3" key="1">
    <citation type="journal article" date="2015" name="Genome Announc.">
        <title>Genome sequence of the AIDS-associated pathogen Penicillium marneffei (ATCC18224) and its near taxonomic relative Talaromyces stipitatus (ATCC10500).</title>
        <authorList>
            <person name="Nierman W.C."/>
            <person name="Fedorova-Abrams N.D."/>
            <person name="Andrianopoulos A."/>
        </authorList>
    </citation>
    <scope>NUCLEOTIDE SEQUENCE [LARGE SCALE GENOMIC DNA]</scope>
    <source>
        <strain evidence="3">ATCC 18224 / CBS 334.59 / QM 7333</strain>
    </source>
</reference>
<organism evidence="2 3">
    <name type="scientific">Talaromyces marneffei (strain ATCC 18224 / CBS 334.59 / QM 7333)</name>
    <name type="common">Penicillium marneffei</name>
    <dbReference type="NCBI Taxonomy" id="441960"/>
    <lineage>
        <taxon>Eukaryota</taxon>
        <taxon>Fungi</taxon>
        <taxon>Dikarya</taxon>
        <taxon>Ascomycota</taxon>
        <taxon>Pezizomycotina</taxon>
        <taxon>Eurotiomycetes</taxon>
        <taxon>Eurotiomycetidae</taxon>
        <taxon>Eurotiales</taxon>
        <taxon>Trichocomaceae</taxon>
        <taxon>Talaromyces</taxon>
        <taxon>Talaromyces sect. Talaromyces</taxon>
    </lineage>
</organism>
<dbReference type="Proteomes" id="UP000001294">
    <property type="component" value="Unassembled WGS sequence"/>
</dbReference>
<sequence length="258" mass="29186">MKHKELNRSFLSIKKVVHESGVYISMPSIPPRESPVPQEAQEEPSTPEDQILTAFYANAPPDLIGLEIKCRMYVTWDKSGPLEYDMYVSIDKTVRPLGGLQILGALRSVEVSYYTERSVTENGVTPIAVSRHALEFVNGNQMETRFHADMHEVRWDQFLIIGVEFPANTVHYNSEIINFNQGQYGITRRTIETMQKLHLRTTRDRDPIRGRADNSIYAQTLFSHAGLFSGSESSSRTGSVETGEIQWPPEPESSHSEA</sequence>
<feature type="region of interest" description="Disordered" evidence="1">
    <location>
        <begin position="229"/>
        <end position="258"/>
    </location>
</feature>
<gene>
    <name evidence="2" type="ORF">PMAA_094970</name>
</gene>
<evidence type="ECO:0000313" key="3">
    <source>
        <dbReference type="Proteomes" id="UP000001294"/>
    </source>
</evidence>
<evidence type="ECO:0000313" key="2">
    <source>
        <dbReference type="EMBL" id="EEA22892.1"/>
    </source>
</evidence>
<dbReference type="HOGENOM" id="CLU_1078093_0_0_1"/>
<feature type="compositionally biased region" description="Low complexity" evidence="1">
    <location>
        <begin position="229"/>
        <end position="244"/>
    </location>
</feature>
<dbReference type="VEuPathDB" id="FungiDB:PMAA_094970"/>
<name>B6QHP7_TALMQ</name>
<proteinExistence type="predicted"/>
<protein>
    <submittedName>
        <fullName evidence="2">Uncharacterized protein</fullName>
    </submittedName>
</protein>
<feature type="region of interest" description="Disordered" evidence="1">
    <location>
        <begin position="26"/>
        <end position="47"/>
    </location>
</feature>
<accession>B6QHP7</accession>
<dbReference type="EMBL" id="DS995902">
    <property type="protein sequence ID" value="EEA22892.1"/>
    <property type="molecule type" value="Genomic_DNA"/>
</dbReference>